<dbReference type="Gene3D" id="3.10.450.50">
    <property type="match status" value="1"/>
</dbReference>
<gene>
    <name evidence="2" type="ORF">ACFSC0_15885</name>
</gene>
<keyword evidence="3" id="KW-1185">Reference proteome</keyword>
<reference evidence="3" key="1">
    <citation type="journal article" date="2019" name="Int. J. Syst. Evol. Microbiol.">
        <title>The Global Catalogue of Microorganisms (GCM) 10K type strain sequencing project: providing services to taxonomists for standard genome sequencing and annotation.</title>
        <authorList>
            <consortium name="The Broad Institute Genomics Platform"/>
            <consortium name="The Broad Institute Genome Sequencing Center for Infectious Disease"/>
            <person name="Wu L."/>
            <person name="Ma J."/>
        </authorList>
    </citation>
    <scope>NUCLEOTIDE SEQUENCE [LARGE SCALE GENOMIC DNA]</scope>
    <source>
        <strain evidence="3">DFY28</strain>
    </source>
</reference>
<dbReference type="InterPro" id="IPR037401">
    <property type="entry name" value="SnoaL-like"/>
</dbReference>
<comment type="caution">
    <text evidence="2">The sequence shown here is derived from an EMBL/GenBank/DDBJ whole genome shotgun (WGS) entry which is preliminary data.</text>
</comment>
<dbReference type="SUPFAM" id="SSF54427">
    <property type="entry name" value="NTF2-like"/>
    <property type="match status" value="1"/>
</dbReference>
<dbReference type="InterPro" id="IPR008317">
    <property type="entry name" value="UCP030561"/>
</dbReference>
<name>A0ABW4N4R9_9CAUL</name>
<dbReference type="Pfam" id="PF12680">
    <property type="entry name" value="SnoaL_2"/>
    <property type="match status" value="1"/>
</dbReference>
<accession>A0ABW4N4R9</accession>
<dbReference type="PIRSF" id="PIRSF030561">
    <property type="entry name" value="UCP030561"/>
    <property type="match status" value="1"/>
</dbReference>
<protein>
    <submittedName>
        <fullName evidence="2">Nuclear transport factor 2 family protein</fullName>
    </submittedName>
</protein>
<evidence type="ECO:0000259" key="1">
    <source>
        <dbReference type="Pfam" id="PF12680"/>
    </source>
</evidence>
<evidence type="ECO:0000313" key="2">
    <source>
        <dbReference type="EMBL" id="MFD1784882.1"/>
    </source>
</evidence>
<feature type="domain" description="SnoaL-like" evidence="1">
    <location>
        <begin position="16"/>
        <end position="112"/>
    </location>
</feature>
<organism evidence="2 3">
    <name type="scientific">Phenylobacterium terrae</name>
    <dbReference type="NCBI Taxonomy" id="2665495"/>
    <lineage>
        <taxon>Bacteria</taxon>
        <taxon>Pseudomonadati</taxon>
        <taxon>Pseudomonadota</taxon>
        <taxon>Alphaproteobacteria</taxon>
        <taxon>Caulobacterales</taxon>
        <taxon>Caulobacteraceae</taxon>
        <taxon>Phenylobacterium</taxon>
    </lineage>
</organism>
<evidence type="ECO:0000313" key="3">
    <source>
        <dbReference type="Proteomes" id="UP001597237"/>
    </source>
</evidence>
<sequence>MNAPSNPTPVDLAQGQLDAYNAQDLDAYCSFFADDLVVSDLNGQVTIQGLQAFRDKYAQVFADFPENRVELLNRIALSNTVIDHEKVIRRAGGETFEVAAIYTIAGGKIARVDFVK</sequence>
<proteinExistence type="predicted"/>
<dbReference type="EMBL" id="JBHUEY010000006">
    <property type="protein sequence ID" value="MFD1784882.1"/>
    <property type="molecule type" value="Genomic_DNA"/>
</dbReference>
<dbReference type="RefSeq" id="WP_377281847.1">
    <property type="nucleotide sequence ID" value="NZ_JBHRSI010000005.1"/>
</dbReference>
<dbReference type="Proteomes" id="UP001597237">
    <property type="component" value="Unassembled WGS sequence"/>
</dbReference>
<dbReference type="InterPro" id="IPR032710">
    <property type="entry name" value="NTF2-like_dom_sf"/>
</dbReference>